<keyword evidence="1" id="KW-1133">Transmembrane helix</keyword>
<evidence type="ECO:0000313" key="3">
    <source>
        <dbReference type="Proteomes" id="UP000620633"/>
    </source>
</evidence>
<reference evidence="3" key="1">
    <citation type="journal article" date="2019" name="Int. J. Syst. Evol. Microbiol.">
        <title>The Global Catalogue of Microorganisms (GCM) 10K type strain sequencing project: providing services to taxonomists for standard genome sequencing and annotation.</title>
        <authorList>
            <consortium name="The Broad Institute Genomics Platform"/>
            <consortium name="The Broad Institute Genome Sequencing Center for Infectious Disease"/>
            <person name="Wu L."/>
            <person name="Ma J."/>
        </authorList>
    </citation>
    <scope>NUCLEOTIDE SEQUENCE [LARGE SCALE GENOMIC DNA]</scope>
    <source>
        <strain evidence="3">JCM 31406</strain>
    </source>
</reference>
<sequence>MSAVMLRQLGPPILILVGPFAAAFLVWLRWGRARTGWTPRLGLWFTLLLAAQCLHFTEEYLTGFQRLFPALWGAAWAGDPARFAAWADAPFVAGNLVMDALWLLALPLAPRGGAWATYTLWLFVTGMLVNAVGHPLYALFTATHPAFCGTVGLPCWYFPGLITALLHAALLPPLLREWRRAHRAAA</sequence>
<keyword evidence="1" id="KW-0472">Membrane</keyword>
<name>A0ABQ2SBW0_9DEIO</name>
<comment type="caution">
    <text evidence="2">The sequence shown here is derived from an EMBL/GenBank/DDBJ whole genome shotgun (WGS) entry which is preliminary data.</text>
</comment>
<feature type="transmembrane region" description="Helical" evidence="1">
    <location>
        <begin position="118"/>
        <end position="136"/>
    </location>
</feature>
<feature type="transmembrane region" description="Helical" evidence="1">
    <location>
        <begin position="12"/>
        <end position="30"/>
    </location>
</feature>
<organism evidence="2 3">
    <name type="scientific">Deinococcus knuensis</name>
    <dbReference type="NCBI Taxonomy" id="1837380"/>
    <lineage>
        <taxon>Bacteria</taxon>
        <taxon>Thermotogati</taxon>
        <taxon>Deinococcota</taxon>
        <taxon>Deinococci</taxon>
        <taxon>Deinococcales</taxon>
        <taxon>Deinococcaceae</taxon>
        <taxon>Deinococcus</taxon>
    </lineage>
</organism>
<evidence type="ECO:0000256" key="1">
    <source>
        <dbReference type="SAM" id="Phobius"/>
    </source>
</evidence>
<feature type="transmembrane region" description="Helical" evidence="1">
    <location>
        <begin position="156"/>
        <end position="175"/>
    </location>
</feature>
<protein>
    <recommendedName>
        <fullName evidence="4">HXXEE domain-containing protein</fullName>
    </recommendedName>
</protein>
<proteinExistence type="predicted"/>
<accession>A0ABQ2SBW0</accession>
<feature type="transmembrane region" description="Helical" evidence="1">
    <location>
        <begin position="42"/>
        <end position="63"/>
    </location>
</feature>
<evidence type="ECO:0008006" key="4">
    <source>
        <dbReference type="Google" id="ProtNLM"/>
    </source>
</evidence>
<keyword evidence="1" id="KW-0812">Transmembrane</keyword>
<feature type="transmembrane region" description="Helical" evidence="1">
    <location>
        <begin position="83"/>
        <end position="106"/>
    </location>
</feature>
<dbReference type="EMBL" id="BMQO01000002">
    <property type="protein sequence ID" value="GGS17687.1"/>
    <property type="molecule type" value="Genomic_DNA"/>
</dbReference>
<keyword evidence="3" id="KW-1185">Reference proteome</keyword>
<dbReference type="Proteomes" id="UP000620633">
    <property type="component" value="Unassembled WGS sequence"/>
</dbReference>
<evidence type="ECO:0000313" key="2">
    <source>
        <dbReference type="EMBL" id="GGS17687.1"/>
    </source>
</evidence>
<gene>
    <name evidence="2" type="ORF">GCM10008961_06440</name>
</gene>